<dbReference type="AlphaFoldDB" id="A0A9X7J0N1"/>
<dbReference type="Proteomes" id="UP000239430">
    <property type="component" value="Unassembled WGS sequence"/>
</dbReference>
<organism evidence="3 4">
    <name type="scientific">Neomoorella stamsii</name>
    <dbReference type="NCBI Taxonomy" id="1266720"/>
    <lineage>
        <taxon>Bacteria</taxon>
        <taxon>Bacillati</taxon>
        <taxon>Bacillota</taxon>
        <taxon>Clostridia</taxon>
        <taxon>Neomoorellales</taxon>
        <taxon>Neomoorellaceae</taxon>
        <taxon>Neomoorella</taxon>
    </lineage>
</organism>
<proteinExistence type="predicted"/>
<keyword evidence="4" id="KW-1185">Reference proteome</keyword>
<keyword evidence="1" id="KW-0732">Signal</keyword>
<accession>A0A9X7J0N1</accession>
<feature type="domain" description="Copper amine oxidase-like N-terminal" evidence="2">
    <location>
        <begin position="607"/>
        <end position="716"/>
    </location>
</feature>
<dbReference type="RefSeq" id="WP_054937518.1">
    <property type="nucleotide sequence ID" value="NZ_PVXL01000067.1"/>
</dbReference>
<evidence type="ECO:0000256" key="1">
    <source>
        <dbReference type="SAM" id="SignalP"/>
    </source>
</evidence>
<dbReference type="InterPro" id="IPR012854">
    <property type="entry name" value="Cu_amine_oxidase-like_N"/>
</dbReference>
<evidence type="ECO:0000259" key="2">
    <source>
        <dbReference type="Pfam" id="PF07833"/>
    </source>
</evidence>
<evidence type="ECO:0000313" key="4">
    <source>
        <dbReference type="Proteomes" id="UP000239430"/>
    </source>
</evidence>
<reference evidence="3 4" key="1">
    <citation type="submission" date="2018-03" db="EMBL/GenBank/DDBJ databases">
        <title>Genome sequence of Moorella stamsii DSM 26217.</title>
        <authorList>
            <person name="Poehlein A."/>
            <person name="Daniel R."/>
        </authorList>
    </citation>
    <scope>NUCLEOTIDE SEQUENCE [LARGE SCALE GENOMIC DNA]</scope>
    <source>
        <strain evidence="4">DSM 26217</strain>
    </source>
</reference>
<dbReference type="Gene3D" id="3.30.457.10">
    <property type="entry name" value="Copper amine oxidase-like, N-terminal domain"/>
    <property type="match status" value="2"/>
</dbReference>
<protein>
    <recommendedName>
        <fullName evidence="2">Copper amine oxidase-like N-terminal domain-containing protein</fullName>
    </recommendedName>
</protein>
<dbReference type="Pfam" id="PF07833">
    <property type="entry name" value="Cu_amine_oxidN1"/>
    <property type="match status" value="1"/>
</dbReference>
<name>A0A9X7J0N1_9FIRM</name>
<dbReference type="InterPro" id="IPR036582">
    <property type="entry name" value="Mao_N_sf"/>
</dbReference>
<comment type="caution">
    <text evidence="3">The sequence shown here is derived from an EMBL/GenBank/DDBJ whole genome shotgun (WGS) entry which is preliminary data.</text>
</comment>
<evidence type="ECO:0000313" key="3">
    <source>
        <dbReference type="EMBL" id="PRR69979.1"/>
    </source>
</evidence>
<dbReference type="SUPFAM" id="SSF55383">
    <property type="entry name" value="Copper amine oxidase, domain N"/>
    <property type="match status" value="2"/>
</dbReference>
<dbReference type="EMBL" id="PVXL01000067">
    <property type="protein sequence ID" value="PRR69979.1"/>
    <property type="molecule type" value="Genomic_DNA"/>
</dbReference>
<feature type="chain" id="PRO_5040972408" description="Copper amine oxidase-like N-terminal domain-containing protein" evidence="1">
    <location>
        <begin position="29"/>
        <end position="720"/>
    </location>
</feature>
<feature type="signal peptide" evidence="1">
    <location>
        <begin position="1"/>
        <end position="28"/>
    </location>
</feature>
<sequence>MKRNKKALSVIVILAFLLTLLPLGTAFAGDPVTVSNSVNETVKKYTVSDMVYQSLGWIKLSIDSAYKMDGKIYVTVELPTGVEFQTIPANATDAGKYIQFGTDNPLALTGTPDKSVLSVYGSANVDTVLVRFSEPGYKTKVFKNAASEIKVKVTAKAKDNAGTTIWDLGTVEKTVGLVGSGKVTATAAAPTSVSEGDGKKAAKVTLQEALPGDLTANSNIEVKLSSTKYYQFSGIDGKALNDEIAGNYGLKVKVASIASDKITLQVTGESGAFADKISFTPLLIILPGAPEGDISATVSSPDDSDIDTTTLTIATIGTSDVTASVNDTSSDKLYVGTKTAKKIDEIVLKSSGTFTKGDSVVLTLPDGLKWVADKDATFGDVLVAAAPYNDGKSLWTKVNVEGKSEIKITDATVKVLPSATPGDLEVTLSGTAGATGTVVVGEVLARVEVSSTPAEIKVGGLKEAAGDIVITETAKTSLGTGKIKFSLPSGFKFAEKPKYAVNNGSALSFGSSGVDSVELDLANVGLTGGIDTITISNIKYEVDIRAVGDVEVSIGGDALVEGYDLLEDNPAYDKDFAGKNVGKVVNAMVVSATKRTAAFVIGSSTYTVNGTQYSMDVAAYVKDGRTYLPVRYVAYALGVDPENIFWDDATQTVTVLKGTTAVQMTIGSNVLKVNGISLTMDVAPEVASGRTMLPFRFIAQALGASVGYDEATQTVTMNLE</sequence>
<gene>
    <name evidence="3" type="ORF">MOST_28560</name>
</gene>